<dbReference type="Pfam" id="PF01527">
    <property type="entry name" value="HTH_Tnp_1"/>
    <property type="match status" value="1"/>
</dbReference>
<organism evidence="2 3">
    <name type="scientific">Dendrosporobacter quercicolus</name>
    <dbReference type="NCBI Taxonomy" id="146817"/>
    <lineage>
        <taxon>Bacteria</taxon>
        <taxon>Bacillati</taxon>
        <taxon>Bacillota</taxon>
        <taxon>Negativicutes</taxon>
        <taxon>Selenomonadales</taxon>
        <taxon>Sporomusaceae</taxon>
        <taxon>Dendrosporobacter</taxon>
    </lineage>
</organism>
<gene>
    <name evidence="2" type="ORF">SAMN04488502_10982</name>
</gene>
<dbReference type="OrthoDB" id="9813731at2"/>
<keyword evidence="3" id="KW-1185">Reference proteome</keyword>
<evidence type="ECO:0000313" key="2">
    <source>
        <dbReference type="EMBL" id="SDM95397.1"/>
    </source>
</evidence>
<dbReference type="Gene3D" id="1.10.10.60">
    <property type="entry name" value="Homeodomain-like"/>
    <property type="match status" value="1"/>
</dbReference>
<dbReference type="GO" id="GO:0003677">
    <property type="term" value="F:DNA binding"/>
    <property type="evidence" value="ECO:0007669"/>
    <property type="project" value="InterPro"/>
</dbReference>
<feature type="coiled-coil region" evidence="1">
    <location>
        <begin position="60"/>
        <end position="87"/>
    </location>
</feature>
<sequence>MKGQRFDAEFKKDIVKLYLSGARTCPSLAAELGIHENTVYKWIQQYKSDPEHAFPGSGNLKPDEDELRKAQRRIKELENEVAILKQAAVYFAKNSK</sequence>
<dbReference type="AlphaFoldDB" id="A0A1G9XFD7"/>
<reference evidence="2 3" key="1">
    <citation type="submission" date="2016-10" db="EMBL/GenBank/DDBJ databases">
        <authorList>
            <person name="de Groot N.N."/>
        </authorList>
    </citation>
    <scope>NUCLEOTIDE SEQUENCE [LARGE SCALE GENOMIC DNA]</scope>
    <source>
        <strain evidence="2 3">DSM 1736</strain>
    </source>
</reference>
<proteinExistence type="predicted"/>
<dbReference type="STRING" id="146817.SAMN04488502_10982"/>
<name>A0A1G9XFD7_9FIRM</name>
<dbReference type="GO" id="GO:0004803">
    <property type="term" value="F:transposase activity"/>
    <property type="evidence" value="ECO:0007669"/>
    <property type="project" value="InterPro"/>
</dbReference>
<dbReference type="GO" id="GO:0006313">
    <property type="term" value="P:DNA transposition"/>
    <property type="evidence" value="ECO:0007669"/>
    <property type="project" value="InterPro"/>
</dbReference>
<evidence type="ECO:0000256" key="1">
    <source>
        <dbReference type="SAM" id="Coils"/>
    </source>
</evidence>
<protein>
    <submittedName>
        <fullName evidence="2">Transposase</fullName>
    </submittedName>
</protein>
<dbReference type="RefSeq" id="WP_054261887.1">
    <property type="nucleotide sequence ID" value="NZ_FNHB01000009.1"/>
</dbReference>
<evidence type="ECO:0000313" key="3">
    <source>
        <dbReference type="Proteomes" id="UP000214880"/>
    </source>
</evidence>
<accession>A0A1G9XFD7</accession>
<dbReference type="SUPFAM" id="SSF46689">
    <property type="entry name" value="Homeodomain-like"/>
    <property type="match status" value="1"/>
</dbReference>
<dbReference type="Proteomes" id="UP000214880">
    <property type="component" value="Unassembled WGS sequence"/>
</dbReference>
<dbReference type="EMBL" id="FNHB01000009">
    <property type="protein sequence ID" value="SDM95397.1"/>
    <property type="molecule type" value="Genomic_DNA"/>
</dbReference>
<keyword evidence="1" id="KW-0175">Coiled coil</keyword>
<dbReference type="InterPro" id="IPR002514">
    <property type="entry name" value="Transposase_8"/>
</dbReference>
<dbReference type="InterPro" id="IPR009057">
    <property type="entry name" value="Homeodomain-like_sf"/>
</dbReference>